<gene>
    <name evidence="3" type="ORF">SAMN04489757_10833</name>
</gene>
<dbReference type="InterPro" id="IPR000551">
    <property type="entry name" value="MerR-type_HTH_dom"/>
</dbReference>
<dbReference type="SUPFAM" id="SSF46955">
    <property type="entry name" value="Putative DNA-binding domain"/>
    <property type="match status" value="1"/>
</dbReference>
<evidence type="ECO:0000313" key="3">
    <source>
        <dbReference type="EMBL" id="SFO06791.1"/>
    </source>
</evidence>
<accession>A0A1I5E6P8</accession>
<dbReference type="InterPro" id="IPR009061">
    <property type="entry name" value="DNA-bd_dom_put_sf"/>
</dbReference>
<reference evidence="3 4" key="1">
    <citation type="submission" date="2016-10" db="EMBL/GenBank/DDBJ databases">
        <authorList>
            <person name="de Groot N.N."/>
        </authorList>
    </citation>
    <scope>NUCLEOTIDE SEQUENCE [LARGE SCALE GENOMIC DNA]</scope>
    <source>
        <strain evidence="3 4">DSM 1283</strain>
    </source>
</reference>
<dbReference type="SMART" id="SM00422">
    <property type="entry name" value="HTH_MERR"/>
    <property type="match status" value="1"/>
</dbReference>
<organism evidence="3 4">
    <name type="scientific">Anaerocolumna aminovalerica</name>
    <dbReference type="NCBI Taxonomy" id="1527"/>
    <lineage>
        <taxon>Bacteria</taxon>
        <taxon>Bacillati</taxon>
        <taxon>Bacillota</taxon>
        <taxon>Clostridia</taxon>
        <taxon>Lachnospirales</taxon>
        <taxon>Lachnospiraceae</taxon>
        <taxon>Anaerocolumna</taxon>
    </lineage>
</organism>
<evidence type="ECO:0000256" key="1">
    <source>
        <dbReference type="ARBA" id="ARBA00023125"/>
    </source>
</evidence>
<dbReference type="InterPro" id="IPR047057">
    <property type="entry name" value="MerR_fam"/>
</dbReference>
<dbReference type="Pfam" id="PF00376">
    <property type="entry name" value="MerR"/>
    <property type="match status" value="1"/>
</dbReference>
<dbReference type="Gene3D" id="1.10.1660.10">
    <property type="match status" value="1"/>
</dbReference>
<name>A0A1I5E6P8_9FIRM</name>
<dbReference type="RefSeq" id="WP_242960886.1">
    <property type="nucleotide sequence ID" value="NZ_BAABFM010000072.1"/>
</dbReference>
<dbReference type="PROSITE" id="PS50937">
    <property type="entry name" value="HTH_MERR_2"/>
    <property type="match status" value="1"/>
</dbReference>
<dbReference type="Gene3D" id="3.20.80.10">
    <property type="entry name" value="Regulatory factor, effector binding domain"/>
    <property type="match status" value="1"/>
</dbReference>
<feature type="domain" description="HTH merR-type" evidence="2">
    <location>
        <begin position="8"/>
        <end position="77"/>
    </location>
</feature>
<dbReference type="CDD" id="cd04782">
    <property type="entry name" value="HTH_BltR"/>
    <property type="match status" value="1"/>
</dbReference>
<dbReference type="EMBL" id="FOWD01000008">
    <property type="protein sequence ID" value="SFO06791.1"/>
    <property type="molecule type" value="Genomic_DNA"/>
</dbReference>
<dbReference type="SUPFAM" id="SSF55136">
    <property type="entry name" value="Probable bacterial effector-binding domain"/>
    <property type="match status" value="1"/>
</dbReference>
<sequence length="271" mass="31297">MHKNKLKTFTTGEFAQRFGIKKDTLFYYDRIGLFHPAGVNDNGYRYYTVPQLDVFWMLQSLRELNFPLKTLGYYLNAPSPEGLIALSKEQLSRVKQEIRKLEQIHWLLNSIVTYSEEALSAPLDEISLVELPDEPVLYSDPIPQENNVVSGEEWFSYYDRFLKDTDLKGPAYVGSIVSQEDLLAGRFERVDRLFVRMDGINAKLKPAGLYAVTYHKGPFESVLEVYEPFLRQLKARGLTVCGDSYEEYLLGRLSVQDQTEFIFKISLAVYK</sequence>
<dbReference type="PANTHER" id="PTHR30204">
    <property type="entry name" value="REDOX-CYCLING DRUG-SENSING TRANSCRIPTIONAL ACTIVATOR SOXR"/>
    <property type="match status" value="1"/>
</dbReference>
<evidence type="ECO:0000259" key="2">
    <source>
        <dbReference type="PROSITE" id="PS50937"/>
    </source>
</evidence>
<dbReference type="AlphaFoldDB" id="A0A1I5E6P8"/>
<dbReference type="GO" id="GO:0003700">
    <property type="term" value="F:DNA-binding transcription factor activity"/>
    <property type="evidence" value="ECO:0007669"/>
    <property type="project" value="InterPro"/>
</dbReference>
<dbReference type="Proteomes" id="UP000198806">
    <property type="component" value="Unassembled WGS sequence"/>
</dbReference>
<protein>
    <submittedName>
        <fullName evidence="3">DNA-binding transcriptional regulator, MerR family</fullName>
    </submittedName>
</protein>
<dbReference type="InterPro" id="IPR011256">
    <property type="entry name" value="Reg_factor_effector_dom_sf"/>
</dbReference>
<evidence type="ECO:0000313" key="4">
    <source>
        <dbReference type="Proteomes" id="UP000198806"/>
    </source>
</evidence>
<dbReference type="STRING" id="1527.SAMN04489757_10833"/>
<dbReference type="PANTHER" id="PTHR30204:SF85">
    <property type="entry name" value="MULTIDRUG-EFFLUX TRANSPORTER 2 REGULATOR"/>
    <property type="match status" value="1"/>
</dbReference>
<proteinExistence type="predicted"/>
<dbReference type="GO" id="GO:0003677">
    <property type="term" value="F:DNA binding"/>
    <property type="evidence" value="ECO:0007669"/>
    <property type="project" value="UniProtKB-KW"/>
</dbReference>
<keyword evidence="4" id="KW-1185">Reference proteome</keyword>
<keyword evidence="1 3" id="KW-0238">DNA-binding</keyword>